<dbReference type="PANTHER" id="PTHR46025:SF3">
    <property type="entry name" value="XYLOSYLTRANSFERASE OXT"/>
    <property type="match status" value="1"/>
</dbReference>
<keyword evidence="3 15" id="KW-0328">Glycosyltransferase</keyword>
<keyword evidence="9" id="KW-1133">Transmembrane helix</keyword>
<protein>
    <recommendedName>
        <fullName evidence="14">Peptide O-xylosyltransferase</fullName>
    </recommendedName>
</protein>
<evidence type="ECO:0000256" key="7">
    <source>
        <dbReference type="ARBA" id="ARBA00022824"/>
    </source>
</evidence>
<evidence type="ECO:0000256" key="11">
    <source>
        <dbReference type="ARBA" id="ARBA00023136"/>
    </source>
</evidence>
<evidence type="ECO:0000256" key="5">
    <source>
        <dbReference type="ARBA" id="ARBA00022692"/>
    </source>
</evidence>
<keyword evidence="8" id="KW-0735">Signal-anchor</keyword>
<keyword evidence="12" id="KW-1015">Disulfide bond</keyword>
<organism evidence="15 16">
    <name type="scientific">Dyadobacter flavalbus</name>
    <dbReference type="NCBI Taxonomy" id="2579942"/>
    <lineage>
        <taxon>Bacteria</taxon>
        <taxon>Pseudomonadati</taxon>
        <taxon>Bacteroidota</taxon>
        <taxon>Cytophagia</taxon>
        <taxon>Cytophagales</taxon>
        <taxon>Spirosomataceae</taxon>
        <taxon>Dyadobacter</taxon>
    </lineage>
</organism>
<keyword evidence="7" id="KW-0256">Endoplasmic reticulum</keyword>
<gene>
    <name evidence="15" type="ORF">FEM33_15165</name>
</gene>
<dbReference type="InterPro" id="IPR003406">
    <property type="entry name" value="Glyco_trans_14"/>
</dbReference>
<dbReference type="InterPro" id="IPR043538">
    <property type="entry name" value="XYLT"/>
</dbReference>
<dbReference type="GO" id="GO:0030158">
    <property type="term" value="F:protein xylosyltransferase activity"/>
    <property type="evidence" value="ECO:0007669"/>
    <property type="project" value="InterPro"/>
</dbReference>
<dbReference type="GO" id="GO:0015012">
    <property type="term" value="P:heparan sulfate proteoglycan biosynthetic process"/>
    <property type="evidence" value="ECO:0007669"/>
    <property type="project" value="TreeGrafter"/>
</dbReference>
<dbReference type="RefSeq" id="WP_139012872.1">
    <property type="nucleotide sequence ID" value="NZ_VBSN01000041.1"/>
</dbReference>
<evidence type="ECO:0000256" key="2">
    <source>
        <dbReference type="ARBA" id="ARBA00004648"/>
    </source>
</evidence>
<evidence type="ECO:0000256" key="9">
    <source>
        <dbReference type="ARBA" id="ARBA00022989"/>
    </source>
</evidence>
<dbReference type="GO" id="GO:0050650">
    <property type="term" value="P:chondroitin sulfate proteoglycan biosynthetic process"/>
    <property type="evidence" value="ECO:0007669"/>
    <property type="project" value="TreeGrafter"/>
</dbReference>
<sequence>MDITYLILAHNKLHQVDRLIGNLLGNDVYIYIHIDKRVHSSEIKQYNFASHKRVKVIRNRVAVSWGGFSMVQATLNLMKAACTHHQEGYCVLLSGQDFPLQPVHHINAFLNENYGKEFLQYWQLPYKNWINGGLDRIKYYWFVDKIGMDESNVFFNFQRENKMERSYFKDYPPYGGSQWWCLTTSCVRYILDFIKQNPIVVEYFELTLIPDESFFKTIVLNSPFKENVVNDNLKYIVFEGGKPHPNLMRLDDFDSLVNSKKLWGRKFDMAYDNQILDKIENQILLA</sequence>
<dbReference type="Proteomes" id="UP000323994">
    <property type="component" value="Unassembled WGS sequence"/>
</dbReference>
<reference evidence="15 16" key="1">
    <citation type="submission" date="2019-05" db="EMBL/GenBank/DDBJ databases">
        <authorList>
            <person name="Qu J.-H."/>
        </authorList>
    </citation>
    <scope>NUCLEOTIDE SEQUENCE [LARGE SCALE GENOMIC DNA]</scope>
    <source>
        <strain evidence="15 16">NS28</strain>
    </source>
</reference>
<evidence type="ECO:0000256" key="4">
    <source>
        <dbReference type="ARBA" id="ARBA00022679"/>
    </source>
</evidence>
<comment type="caution">
    <text evidence="15">The sequence shown here is derived from an EMBL/GenBank/DDBJ whole genome shotgun (WGS) entry which is preliminary data.</text>
</comment>
<keyword evidence="6" id="KW-0479">Metal-binding</keyword>
<dbReference type="PANTHER" id="PTHR46025">
    <property type="entry name" value="XYLOSYLTRANSFERASE OXT"/>
    <property type="match status" value="1"/>
</dbReference>
<evidence type="ECO:0000256" key="8">
    <source>
        <dbReference type="ARBA" id="ARBA00022968"/>
    </source>
</evidence>
<evidence type="ECO:0000313" key="15">
    <source>
        <dbReference type="EMBL" id="KAA6438909.1"/>
    </source>
</evidence>
<dbReference type="Pfam" id="PF02485">
    <property type="entry name" value="Branch"/>
    <property type="match status" value="1"/>
</dbReference>
<evidence type="ECO:0000256" key="10">
    <source>
        <dbReference type="ARBA" id="ARBA00023034"/>
    </source>
</evidence>
<keyword evidence="13" id="KW-0325">Glycoprotein</keyword>
<keyword evidence="11" id="KW-0472">Membrane</keyword>
<accession>A0A5M8QS57</accession>
<dbReference type="GO" id="GO:0016020">
    <property type="term" value="C:membrane"/>
    <property type="evidence" value="ECO:0007669"/>
    <property type="project" value="InterPro"/>
</dbReference>
<evidence type="ECO:0000256" key="1">
    <source>
        <dbReference type="ARBA" id="ARBA00004323"/>
    </source>
</evidence>
<comment type="subcellular location">
    <subcellularLocation>
        <location evidence="2">Endoplasmic reticulum membrane</location>
        <topology evidence="2">Single-pass type II membrane protein</topology>
    </subcellularLocation>
    <subcellularLocation>
        <location evidence="1">Golgi apparatus membrane</location>
        <topology evidence="1">Single-pass type II membrane protein</topology>
    </subcellularLocation>
</comment>
<keyword evidence="10" id="KW-0333">Golgi apparatus</keyword>
<evidence type="ECO:0000256" key="6">
    <source>
        <dbReference type="ARBA" id="ARBA00022723"/>
    </source>
</evidence>
<evidence type="ECO:0000313" key="16">
    <source>
        <dbReference type="Proteomes" id="UP000323994"/>
    </source>
</evidence>
<dbReference type="GO" id="GO:0046872">
    <property type="term" value="F:metal ion binding"/>
    <property type="evidence" value="ECO:0007669"/>
    <property type="project" value="UniProtKB-KW"/>
</dbReference>
<keyword evidence="16" id="KW-1185">Reference proteome</keyword>
<evidence type="ECO:0000256" key="3">
    <source>
        <dbReference type="ARBA" id="ARBA00022676"/>
    </source>
</evidence>
<evidence type="ECO:0000256" key="13">
    <source>
        <dbReference type="ARBA" id="ARBA00023180"/>
    </source>
</evidence>
<dbReference type="AlphaFoldDB" id="A0A5M8QS57"/>
<evidence type="ECO:0000256" key="12">
    <source>
        <dbReference type="ARBA" id="ARBA00023157"/>
    </source>
</evidence>
<keyword evidence="5" id="KW-0812">Transmembrane</keyword>
<dbReference type="EMBL" id="VBSN01000041">
    <property type="protein sequence ID" value="KAA6438909.1"/>
    <property type="molecule type" value="Genomic_DNA"/>
</dbReference>
<proteinExistence type="predicted"/>
<name>A0A5M8QS57_9BACT</name>
<evidence type="ECO:0000256" key="14">
    <source>
        <dbReference type="ARBA" id="ARBA00042865"/>
    </source>
</evidence>
<keyword evidence="4 15" id="KW-0808">Transferase</keyword>